<dbReference type="Proteomes" id="UP000700596">
    <property type="component" value="Unassembled WGS sequence"/>
</dbReference>
<feature type="compositionally biased region" description="Basic residues" evidence="1">
    <location>
        <begin position="202"/>
        <end position="211"/>
    </location>
</feature>
<evidence type="ECO:0000313" key="2">
    <source>
        <dbReference type="EMBL" id="KAH7130457.1"/>
    </source>
</evidence>
<accession>A0A9P9IRG5</accession>
<evidence type="ECO:0000256" key="1">
    <source>
        <dbReference type="SAM" id="MobiDB-lite"/>
    </source>
</evidence>
<sequence length="211" mass="24678">MDFNGCGCRFRTPDHPTERCKDATKKRSRIPNPFFKRHHRTFSTVITQESTHKRCPYCVALDFSSPEEFRAYIYERAMHDTLWVGKNGKAKFKFLEESDRDDRNAAQVSELVWGKEKCHSLETIYKAVKANPMKRLERRPSFSREMNVDWRAFQKCEIMAPIFEVASRQSLLLLGSLSGLDLATHAVSTRTEERKDNETRSNRRREGRALN</sequence>
<reference evidence="2" key="1">
    <citation type="journal article" date="2021" name="Nat. Commun.">
        <title>Genetic determinants of endophytism in the Arabidopsis root mycobiome.</title>
        <authorList>
            <person name="Mesny F."/>
            <person name="Miyauchi S."/>
            <person name="Thiergart T."/>
            <person name="Pickel B."/>
            <person name="Atanasova L."/>
            <person name="Karlsson M."/>
            <person name="Huettel B."/>
            <person name="Barry K.W."/>
            <person name="Haridas S."/>
            <person name="Chen C."/>
            <person name="Bauer D."/>
            <person name="Andreopoulos W."/>
            <person name="Pangilinan J."/>
            <person name="LaButti K."/>
            <person name="Riley R."/>
            <person name="Lipzen A."/>
            <person name="Clum A."/>
            <person name="Drula E."/>
            <person name="Henrissat B."/>
            <person name="Kohler A."/>
            <person name="Grigoriev I.V."/>
            <person name="Martin F.M."/>
            <person name="Hacquard S."/>
        </authorList>
    </citation>
    <scope>NUCLEOTIDE SEQUENCE</scope>
    <source>
        <strain evidence="2">MPI-CAGE-CH-0243</strain>
    </source>
</reference>
<organism evidence="2 3">
    <name type="scientific">Dendryphion nanum</name>
    <dbReference type="NCBI Taxonomy" id="256645"/>
    <lineage>
        <taxon>Eukaryota</taxon>
        <taxon>Fungi</taxon>
        <taxon>Dikarya</taxon>
        <taxon>Ascomycota</taxon>
        <taxon>Pezizomycotina</taxon>
        <taxon>Dothideomycetes</taxon>
        <taxon>Pleosporomycetidae</taxon>
        <taxon>Pleosporales</taxon>
        <taxon>Torulaceae</taxon>
        <taxon>Dendryphion</taxon>
    </lineage>
</organism>
<evidence type="ECO:0000313" key="3">
    <source>
        <dbReference type="Proteomes" id="UP000700596"/>
    </source>
</evidence>
<dbReference type="AlphaFoldDB" id="A0A9P9IRG5"/>
<proteinExistence type="predicted"/>
<feature type="region of interest" description="Disordered" evidence="1">
    <location>
        <begin position="188"/>
        <end position="211"/>
    </location>
</feature>
<gene>
    <name evidence="2" type="ORF">B0J11DRAFT_602798</name>
</gene>
<keyword evidence="3" id="KW-1185">Reference proteome</keyword>
<dbReference type="EMBL" id="JAGMWT010000004">
    <property type="protein sequence ID" value="KAH7130457.1"/>
    <property type="molecule type" value="Genomic_DNA"/>
</dbReference>
<name>A0A9P9IRG5_9PLEO</name>
<protein>
    <submittedName>
        <fullName evidence="2">Uncharacterized protein</fullName>
    </submittedName>
</protein>
<feature type="compositionally biased region" description="Basic and acidic residues" evidence="1">
    <location>
        <begin position="190"/>
        <end position="201"/>
    </location>
</feature>
<comment type="caution">
    <text evidence="2">The sequence shown here is derived from an EMBL/GenBank/DDBJ whole genome shotgun (WGS) entry which is preliminary data.</text>
</comment>